<organism evidence="1 2">
    <name type="scientific">Helianthus annuus</name>
    <name type="common">Common sunflower</name>
    <dbReference type="NCBI Taxonomy" id="4232"/>
    <lineage>
        <taxon>Eukaryota</taxon>
        <taxon>Viridiplantae</taxon>
        <taxon>Streptophyta</taxon>
        <taxon>Embryophyta</taxon>
        <taxon>Tracheophyta</taxon>
        <taxon>Spermatophyta</taxon>
        <taxon>Magnoliopsida</taxon>
        <taxon>eudicotyledons</taxon>
        <taxon>Gunneridae</taxon>
        <taxon>Pentapetalae</taxon>
        <taxon>asterids</taxon>
        <taxon>campanulids</taxon>
        <taxon>Asterales</taxon>
        <taxon>Asteraceae</taxon>
        <taxon>Asteroideae</taxon>
        <taxon>Heliantheae alliance</taxon>
        <taxon>Heliantheae</taxon>
        <taxon>Helianthus</taxon>
    </lineage>
</organism>
<evidence type="ECO:0000313" key="1">
    <source>
        <dbReference type="EMBL" id="KAF5808760.1"/>
    </source>
</evidence>
<gene>
    <name evidence="1" type="ORF">HanXRQr2_Chr04g0149221</name>
</gene>
<name>A0A9K3NR20_HELAN</name>
<reference evidence="1" key="1">
    <citation type="journal article" date="2017" name="Nature">
        <title>The sunflower genome provides insights into oil metabolism, flowering and Asterid evolution.</title>
        <authorList>
            <person name="Badouin H."/>
            <person name="Gouzy J."/>
            <person name="Grassa C.J."/>
            <person name="Murat F."/>
            <person name="Staton S.E."/>
            <person name="Cottret L."/>
            <person name="Lelandais-Briere C."/>
            <person name="Owens G.L."/>
            <person name="Carrere S."/>
            <person name="Mayjonade B."/>
            <person name="Legrand L."/>
            <person name="Gill N."/>
            <person name="Kane N.C."/>
            <person name="Bowers J.E."/>
            <person name="Hubner S."/>
            <person name="Bellec A."/>
            <person name="Berard A."/>
            <person name="Berges H."/>
            <person name="Blanchet N."/>
            <person name="Boniface M.C."/>
            <person name="Brunel D."/>
            <person name="Catrice O."/>
            <person name="Chaidir N."/>
            <person name="Claudel C."/>
            <person name="Donnadieu C."/>
            <person name="Faraut T."/>
            <person name="Fievet G."/>
            <person name="Helmstetter N."/>
            <person name="King M."/>
            <person name="Knapp S.J."/>
            <person name="Lai Z."/>
            <person name="Le Paslier M.C."/>
            <person name="Lippi Y."/>
            <person name="Lorenzon L."/>
            <person name="Mandel J.R."/>
            <person name="Marage G."/>
            <person name="Marchand G."/>
            <person name="Marquand E."/>
            <person name="Bret-Mestries E."/>
            <person name="Morien E."/>
            <person name="Nambeesan S."/>
            <person name="Nguyen T."/>
            <person name="Pegot-Espagnet P."/>
            <person name="Pouilly N."/>
            <person name="Raftis F."/>
            <person name="Sallet E."/>
            <person name="Schiex T."/>
            <person name="Thomas J."/>
            <person name="Vandecasteele C."/>
            <person name="Vares D."/>
            <person name="Vear F."/>
            <person name="Vautrin S."/>
            <person name="Crespi M."/>
            <person name="Mangin B."/>
            <person name="Burke J.M."/>
            <person name="Salse J."/>
            <person name="Munos S."/>
            <person name="Vincourt P."/>
            <person name="Rieseberg L.H."/>
            <person name="Langlade N.B."/>
        </authorList>
    </citation>
    <scope>NUCLEOTIDE SEQUENCE</scope>
    <source>
        <tissue evidence="1">Leaves</tissue>
    </source>
</reference>
<dbReference type="Proteomes" id="UP000215914">
    <property type="component" value="Unassembled WGS sequence"/>
</dbReference>
<dbReference type="AlphaFoldDB" id="A0A9K3NR20"/>
<reference evidence="1" key="2">
    <citation type="submission" date="2020-06" db="EMBL/GenBank/DDBJ databases">
        <title>Helianthus annuus Genome sequencing and assembly Release 2.</title>
        <authorList>
            <person name="Gouzy J."/>
            <person name="Langlade N."/>
            <person name="Munos S."/>
        </authorList>
    </citation>
    <scope>NUCLEOTIDE SEQUENCE</scope>
    <source>
        <tissue evidence="1">Leaves</tissue>
    </source>
</reference>
<protein>
    <submittedName>
        <fullName evidence="1">Uncharacterized protein</fullName>
    </submittedName>
</protein>
<keyword evidence="2" id="KW-1185">Reference proteome</keyword>
<sequence>MKEAYKLNFFIGLAEPEYPPHHSFQNQLLEHNQRLQQKFNPFTIQNKSESVYSMSLLNILNH</sequence>
<proteinExistence type="predicted"/>
<dbReference type="EMBL" id="MNCJ02000319">
    <property type="protein sequence ID" value="KAF5808760.1"/>
    <property type="molecule type" value="Genomic_DNA"/>
</dbReference>
<dbReference type="Gramene" id="mRNA:HanXRQr2_Chr04g0149221">
    <property type="protein sequence ID" value="CDS:HanXRQr2_Chr04g0149221.1"/>
    <property type="gene ID" value="HanXRQr2_Chr04g0149221"/>
</dbReference>
<accession>A0A9K3NR20</accession>
<comment type="caution">
    <text evidence="1">The sequence shown here is derived from an EMBL/GenBank/DDBJ whole genome shotgun (WGS) entry which is preliminary data.</text>
</comment>
<evidence type="ECO:0000313" key="2">
    <source>
        <dbReference type="Proteomes" id="UP000215914"/>
    </source>
</evidence>